<accession>A0A0E9R5D9</accession>
<dbReference type="EMBL" id="GBXM01084877">
    <property type="protein sequence ID" value="JAH23700.1"/>
    <property type="molecule type" value="Transcribed_RNA"/>
</dbReference>
<proteinExistence type="predicted"/>
<reference evidence="1" key="1">
    <citation type="submission" date="2014-11" db="EMBL/GenBank/DDBJ databases">
        <authorList>
            <person name="Amaro Gonzalez C."/>
        </authorList>
    </citation>
    <scope>NUCLEOTIDE SEQUENCE</scope>
</reference>
<sequence length="50" mass="5938">MFLGTIVYRAKYQNILIFVNGIMKLKLLKFGDYKILLKYLNLQTIVQLED</sequence>
<reference evidence="1" key="2">
    <citation type="journal article" date="2015" name="Fish Shellfish Immunol.">
        <title>Early steps in the European eel (Anguilla anguilla)-Vibrio vulnificus interaction in the gills: Role of the RtxA13 toxin.</title>
        <authorList>
            <person name="Callol A."/>
            <person name="Pajuelo D."/>
            <person name="Ebbesson L."/>
            <person name="Teles M."/>
            <person name="MacKenzie S."/>
            <person name="Amaro C."/>
        </authorList>
    </citation>
    <scope>NUCLEOTIDE SEQUENCE</scope>
</reference>
<organism evidence="1">
    <name type="scientific">Anguilla anguilla</name>
    <name type="common">European freshwater eel</name>
    <name type="synonym">Muraena anguilla</name>
    <dbReference type="NCBI Taxonomy" id="7936"/>
    <lineage>
        <taxon>Eukaryota</taxon>
        <taxon>Metazoa</taxon>
        <taxon>Chordata</taxon>
        <taxon>Craniata</taxon>
        <taxon>Vertebrata</taxon>
        <taxon>Euteleostomi</taxon>
        <taxon>Actinopterygii</taxon>
        <taxon>Neopterygii</taxon>
        <taxon>Teleostei</taxon>
        <taxon>Anguilliformes</taxon>
        <taxon>Anguillidae</taxon>
        <taxon>Anguilla</taxon>
    </lineage>
</organism>
<evidence type="ECO:0000313" key="1">
    <source>
        <dbReference type="EMBL" id="JAH23700.1"/>
    </source>
</evidence>
<dbReference type="AlphaFoldDB" id="A0A0E9R5D9"/>
<protein>
    <submittedName>
        <fullName evidence="1">Uncharacterized protein</fullName>
    </submittedName>
</protein>
<name>A0A0E9R5D9_ANGAN</name>